<dbReference type="InterPro" id="IPR001273">
    <property type="entry name" value="ArAA_hydroxylase"/>
</dbReference>
<dbReference type="Proteomes" id="UP000007110">
    <property type="component" value="Unassembled WGS sequence"/>
</dbReference>
<dbReference type="GO" id="GO:0004505">
    <property type="term" value="F:phenylalanine 4-monooxygenase activity"/>
    <property type="evidence" value="ECO:0000318"/>
    <property type="project" value="GO_Central"/>
</dbReference>
<feature type="domain" description="Biopterin-dependent aromatic amino acid hydroxylase family profile" evidence="9">
    <location>
        <begin position="1"/>
        <end position="237"/>
    </location>
</feature>
<evidence type="ECO:0000256" key="8">
    <source>
        <dbReference type="PIRSR" id="PIRSR601273-2"/>
    </source>
</evidence>
<reference evidence="10" key="2">
    <citation type="submission" date="2021-01" db="UniProtKB">
        <authorList>
            <consortium name="EnsemblMetazoa"/>
        </authorList>
    </citation>
    <scope>IDENTIFICATION</scope>
</reference>
<feature type="binding site" evidence="8">
    <location>
        <position position="167"/>
    </location>
    <ligand>
        <name>Fe cation</name>
        <dbReference type="ChEBI" id="CHEBI:24875"/>
    </ligand>
</feature>
<feature type="binding site" evidence="8">
    <location>
        <position position="127"/>
    </location>
    <ligand>
        <name>Fe cation</name>
        <dbReference type="ChEBI" id="CHEBI:24875"/>
    </ligand>
</feature>
<evidence type="ECO:0000256" key="5">
    <source>
        <dbReference type="ARBA" id="ARBA00023002"/>
    </source>
</evidence>
<dbReference type="PRINTS" id="PR00372">
    <property type="entry name" value="FYWHYDRXLASE"/>
</dbReference>
<dbReference type="InterPro" id="IPR019774">
    <property type="entry name" value="Aromatic-AA_hydroxylase_C"/>
</dbReference>
<dbReference type="GO" id="GO:0006571">
    <property type="term" value="P:tyrosine biosynthetic process"/>
    <property type="evidence" value="ECO:0000318"/>
    <property type="project" value="GO_Central"/>
</dbReference>
<evidence type="ECO:0000256" key="2">
    <source>
        <dbReference type="ARBA" id="ARBA00009712"/>
    </source>
</evidence>
<dbReference type="RefSeq" id="XP_030843985.1">
    <property type="nucleotide sequence ID" value="XM_030988125.1"/>
</dbReference>
<dbReference type="GO" id="GO:0005506">
    <property type="term" value="F:iron ion binding"/>
    <property type="evidence" value="ECO:0007669"/>
    <property type="project" value="InterPro"/>
</dbReference>
<dbReference type="EC" id="1.14.16.1" evidence="3"/>
<comment type="cofactor">
    <cofactor evidence="1 8">
        <name>Fe(2+)</name>
        <dbReference type="ChEBI" id="CHEBI:29033"/>
    </cofactor>
</comment>
<evidence type="ECO:0000256" key="3">
    <source>
        <dbReference type="ARBA" id="ARBA00011995"/>
    </source>
</evidence>
<comment type="similarity">
    <text evidence="2">Belongs to the biopterin-dependent aromatic amino acid hydroxylase family.</text>
</comment>
<proteinExistence type="inferred from homology"/>
<dbReference type="OMA" id="YSEEPDM"/>
<protein>
    <recommendedName>
        <fullName evidence="3">phenylalanine 4-monooxygenase</fullName>
        <ecNumber evidence="3">1.14.16.1</ecNumber>
    </recommendedName>
</protein>
<dbReference type="InterPro" id="IPR036329">
    <property type="entry name" value="Aro-AA_hydroxylase_C_sf"/>
</dbReference>
<evidence type="ECO:0000256" key="4">
    <source>
        <dbReference type="ARBA" id="ARBA00022723"/>
    </source>
</evidence>
<dbReference type="EnsemblMetazoa" id="XM_030988125">
    <property type="protein sequence ID" value="XP_030843985"/>
    <property type="gene ID" value="LOC584386"/>
</dbReference>
<dbReference type="OrthoDB" id="983542at2759"/>
<sequence>MAYKHIHGDRIPRISYTKPEIQTWNTVFTQLRDLYKTHACREFNDSFTLLVESCGYQPDNIPQLEDVSNFLKDRTGFTLRPGGGQMSARDYFAGLAFRVHHSTQYIRHPDWPMYNPEPDVCHELLGHVPLFADREFAQFAQEIGLLSLGASDEQIEKLSTLLWFTVEFGLCRQNGQIKAYGAGLLSSFGELKYCLSDEPEIRPFDPEMTSVTDYPVCKFQPIYYLAESFEDAKEKLR</sequence>
<keyword evidence="11" id="KW-1185">Reference proteome</keyword>
<dbReference type="GO" id="GO:0006559">
    <property type="term" value="P:L-phenylalanine catabolic process"/>
    <property type="evidence" value="ECO:0000318"/>
    <property type="project" value="GO_Central"/>
</dbReference>
<keyword evidence="5" id="KW-0560">Oxidoreductase</keyword>
<evidence type="ECO:0000259" key="9">
    <source>
        <dbReference type="PROSITE" id="PS51410"/>
    </source>
</evidence>
<evidence type="ECO:0000256" key="1">
    <source>
        <dbReference type="ARBA" id="ARBA00001954"/>
    </source>
</evidence>
<evidence type="ECO:0000313" key="11">
    <source>
        <dbReference type="Proteomes" id="UP000007110"/>
    </source>
</evidence>
<evidence type="ECO:0000256" key="6">
    <source>
        <dbReference type="ARBA" id="ARBA00023004"/>
    </source>
</evidence>
<dbReference type="InParanoid" id="A0A7M7NZI4"/>
<dbReference type="AlphaFoldDB" id="A0A7M7NZI4"/>
<organism evidence="10 11">
    <name type="scientific">Strongylocentrotus purpuratus</name>
    <name type="common">Purple sea urchin</name>
    <dbReference type="NCBI Taxonomy" id="7668"/>
    <lineage>
        <taxon>Eukaryota</taxon>
        <taxon>Metazoa</taxon>
        <taxon>Echinodermata</taxon>
        <taxon>Eleutherozoa</taxon>
        <taxon>Echinozoa</taxon>
        <taxon>Echinoidea</taxon>
        <taxon>Euechinoidea</taxon>
        <taxon>Echinacea</taxon>
        <taxon>Camarodonta</taxon>
        <taxon>Echinidea</taxon>
        <taxon>Strongylocentrotidae</taxon>
        <taxon>Strongylocentrotus</taxon>
    </lineage>
</organism>
<dbReference type="PROSITE" id="PS00367">
    <property type="entry name" value="BH4_AAA_HYDROXYL_1"/>
    <property type="match status" value="1"/>
</dbReference>
<dbReference type="Gene3D" id="1.10.800.10">
    <property type="entry name" value="Aromatic amino acid hydroxylase"/>
    <property type="match status" value="1"/>
</dbReference>
<keyword evidence="6 8" id="KW-0408">Iron</keyword>
<name>A0A7M7NZI4_STRPU</name>
<reference evidence="11" key="1">
    <citation type="submission" date="2015-02" db="EMBL/GenBank/DDBJ databases">
        <title>Genome sequencing for Strongylocentrotus purpuratus.</title>
        <authorList>
            <person name="Murali S."/>
            <person name="Liu Y."/>
            <person name="Vee V."/>
            <person name="English A."/>
            <person name="Wang M."/>
            <person name="Skinner E."/>
            <person name="Han Y."/>
            <person name="Muzny D.M."/>
            <person name="Worley K.C."/>
            <person name="Gibbs R.A."/>
        </authorList>
    </citation>
    <scope>NUCLEOTIDE SEQUENCE</scope>
</reference>
<dbReference type="PANTHER" id="PTHR11473:SF24">
    <property type="entry name" value="PHENYLALANINE-4-HYDROXYLASE"/>
    <property type="match status" value="1"/>
</dbReference>
<dbReference type="InterPro" id="IPR018301">
    <property type="entry name" value="ArAA_hydroxylase_Fe/CU_BS"/>
</dbReference>
<dbReference type="InterPro" id="IPR036951">
    <property type="entry name" value="ArAA_hydroxylase_sf"/>
</dbReference>
<feature type="binding site" evidence="8">
    <location>
        <position position="122"/>
    </location>
    <ligand>
        <name>Fe cation</name>
        <dbReference type="ChEBI" id="CHEBI:24875"/>
    </ligand>
</feature>
<dbReference type="Pfam" id="PF00351">
    <property type="entry name" value="Biopterin_H"/>
    <property type="match status" value="1"/>
</dbReference>
<keyword evidence="4 8" id="KW-0479">Metal-binding</keyword>
<dbReference type="PROSITE" id="PS51410">
    <property type="entry name" value="BH4_AAA_HYDROXYL_2"/>
    <property type="match status" value="1"/>
</dbReference>
<evidence type="ECO:0000313" key="10">
    <source>
        <dbReference type="EnsemblMetazoa" id="XP_030843985"/>
    </source>
</evidence>
<keyword evidence="7" id="KW-0503">Monooxygenase</keyword>
<dbReference type="SUPFAM" id="SSF56534">
    <property type="entry name" value="Aromatic aminoacid monoxygenases, catalytic and oligomerization domains"/>
    <property type="match status" value="1"/>
</dbReference>
<evidence type="ECO:0000256" key="7">
    <source>
        <dbReference type="ARBA" id="ARBA00023033"/>
    </source>
</evidence>
<dbReference type="PANTHER" id="PTHR11473">
    <property type="entry name" value="AROMATIC AMINO ACID HYDROXYLASE"/>
    <property type="match status" value="1"/>
</dbReference>
<dbReference type="KEGG" id="spu:584386"/>
<accession>A0A7M7NZI4</accession>
<dbReference type="GeneID" id="584386"/>